<reference evidence="2" key="2">
    <citation type="submission" date="2020-09" db="EMBL/GenBank/DDBJ databases">
        <authorList>
            <person name="Sun Q."/>
            <person name="Ohkuma M."/>
        </authorList>
    </citation>
    <scope>NUCLEOTIDE SEQUENCE</scope>
    <source>
        <strain evidence="2">JCM 11219</strain>
    </source>
</reference>
<dbReference type="EMBL" id="BMNM01000005">
    <property type="protein sequence ID" value="GGI79106.1"/>
    <property type="molecule type" value="Genomic_DNA"/>
</dbReference>
<reference evidence="1" key="4">
    <citation type="journal article" date="2023" name="Microbiol. Resour. Announc.">
        <title>Complete Genome Sequence of Vulcanisaeta souniana Strain IC-059, a Hyperthermophilic Archaeon Isolated from Hot Spring Water in Japan.</title>
        <authorList>
            <person name="Kato S."/>
            <person name="Itoh T."/>
            <person name="Wu L."/>
            <person name="Ma J."/>
            <person name="Ohkuma M."/>
        </authorList>
    </citation>
    <scope>NUCLEOTIDE SEQUENCE</scope>
    <source>
        <strain evidence="1">JCM 11219</strain>
    </source>
</reference>
<sequence length="58" mass="6846">MAKQRQLSRFYRRVKSTVLLLTLAVMVIVRGHGFNISKMYNKASNFIEKTAKERKLHH</sequence>
<dbReference type="Proteomes" id="UP000657075">
    <property type="component" value="Unassembled WGS sequence"/>
</dbReference>
<protein>
    <submittedName>
        <fullName evidence="2">Uncharacterized protein</fullName>
    </submittedName>
</protein>
<reference evidence="2" key="1">
    <citation type="journal article" date="2014" name="Int. J. Syst. Evol. Microbiol.">
        <title>Complete genome sequence of Corynebacterium casei LMG S-19264T (=DSM 44701T), isolated from a smear-ripened cheese.</title>
        <authorList>
            <consortium name="US DOE Joint Genome Institute (JGI-PGF)"/>
            <person name="Walter F."/>
            <person name="Albersmeier A."/>
            <person name="Kalinowski J."/>
            <person name="Ruckert C."/>
        </authorList>
    </citation>
    <scope>NUCLEOTIDE SEQUENCE</scope>
    <source>
        <strain evidence="2">JCM 11219</strain>
    </source>
</reference>
<proteinExistence type="predicted"/>
<dbReference type="EMBL" id="AP026830">
    <property type="protein sequence ID" value="BDR93310.1"/>
    <property type="molecule type" value="Genomic_DNA"/>
</dbReference>
<keyword evidence="4" id="KW-1185">Reference proteome</keyword>
<accession>A0A830EG10</accession>
<name>A0A830EG10_9CREN</name>
<reference evidence="4" key="3">
    <citation type="submission" date="2022-09" db="EMBL/GenBank/DDBJ databases">
        <title>Complete genome sequence of Vulcanisaeta souniana.</title>
        <authorList>
            <person name="Kato S."/>
            <person name="Itoh T."/>
            <person name="Ohkuma M."/>
        </authorList>
    </citation>
    <scope>NUCLEOTIDE SEQUENCE [LARGE SCALE GENOMIC DNA]</scope>
    <source>
        <strain evidence="4">JCM 11219</strain>
    </source>
</reference>
<evidence type="ECO:0000313" key="3">
    <source>
        <dbReference type="Proteomes" id="UP000657075"/>
    </source>
</evidence>
<dbReference type="Proteomes" id="UP001060771">
    <property type="component" value="Chromosome"/>
</dbReference>
<gene>
    <name evidence="2" type="ORF">GCM10007112_15100</name>
    <name evidence="1" type="ORF">Vsou_24030</name>
</gene>
<evidence type="ECO:0000313" key="4">
    <source>
        <dbReference type="Proteomes" id="UP001060771"/>
    </source>
</evidence>
<organism evidence="2 3">
    <name type="scientific">Vulcanisaeta souniana JCM 11219</name>
    <dbReference type="NCBI Taxonomy" id="1293586"/>
    <lineage>
        <taxon>Archaea</taxon>
        <taxon>Thermoproteota</taxon>
        <taxon>Thermoprotei</taxon>
        <taxon>Thermoproteales</taxon>
        <taxon>Thermoproteaceae</taxon>
        <taxon>Vulcanisaeta</taxon>
    </lineage>
</organism>
<dbReference type="AlphaFoldDB" id="A0A830EG10"/>
<evidence type="ECO:0000313" key="1">
    <source>
        <dbReference type="EMBL" id="BDR93310.1"/>
    </source>
</evidence>
<evidence type="ECO:0000313" key="2">
    <source>
        <dbReference type="EMBL" id="GGI79106.1"/>
    </source>
</evidence>